<evidence type="ECO:0000259" key="9">
    <source>
        <dbReference type="PROSITE" id="PS51755"/>
    </source>
</evidence>
<dbReference type="SMART" id="SM00862">
    <property type="entry name" value="Trans_reg_C"/>
    <property type="match status" value="1"/>
</dbReference>
<feature type="domain" description="OmpR/PhoB-type" evidence="9">
    <location>
        <begin position="133"/>
        <end position="229"/>
    </location>
</feature>
<dbReference type="SMART" id="SM00448">
    <property type="entry name" value="REC"/>
    <property type="match status" value="1"/>
</dbReference>
<evidence type="ECO:0000259" key="8">
    <source>
        <dbReference type="PROSITE" id="PS50110"/>
    </source>
</evidence>
<dbReference type="AlphaFoldDB" id="A0A5R8KEN6"/>
<dbReference type="PROSITE" id="PS51755">
    <property type="entry name" value="OMPR_PHOB"/>
    <property type="match status" value="1"/>
</dbReference>
<keyword evidence="4 7" id="KW-0238">DNA-binding</keyword>
<evidence type="ECO:0000256" key="2">
    <source>
        <dbReference type="ARBA" id="ARBA00023012"/>
    </source>
</evidence>
<gene>
    <name evidence="10" type="ORF">FEM03_15130</name>
</gene>
<dbReference type="RefSeq" id="WP_138087117.1">
    <property type="nucleotide sequence ID" value="NZ_VAUV01000010.1"/>
</dbReference>
<dbReference type="FunFam" id="3.40.50.2300:FF:000001">
    <property type="entry name" value="DNA-binding response regulator PhoB"/>
    <property type="match status" value="1"/>
</dbReference>
<feature type="DNA-binding region" description="OmpR/PhoB-type" evidence="7">
    <location>
        <begin position="133"/>
        <end position="229"/>
    </location>
</feature>
<name>A0A5R8KEN6_9BACT</name>
<evidence type="ECO:0000256" key="3">
    <source>
        <dbReference type="ARBA" id="ARBA00023015"/>
    </source>
</evidence>
<evidence type="ECO:0000256" key="5">
    <source>
        <dbReference type="ARBA" id="ARBA00023163"/>
    </source>
</evidence>
<accession>A0A5R8KEN6</accession>
<evidence type="ECO:0000256" key="6">
    <source>
        <dbReference type="PROSITE-ProRule" id="PRU00169"/>
    </source>
</evidence>
<dbReference type="GO" id="GO:0006355">
    <property type="term" value="P:regulation of DNA-templated transcription"/>
    <property type="evidence" value="ECO:0007669"/>
    <property type="project" value="InterPro"/>
</dbReference>
<dbReference type="Gene3D" id="6.10.250.690">
    <property type="match status" value="1"/>
</dbReference>
<keyword evidence="5" id="KW-0804">Transcription</keyword>
<dbReference type="GO" id="GO:0000156">
    <property type="term" value="F:phosphorelay response regulator activity"/>
    <property type="evidence" value="ECO:0007669"/>
    <property type="project" value="TreeGrafter"/>
</dbReference>
<dbReference type="Pfam" id="PF00486">
    <property type="entry name" value="Trans_reg_C"/>
    <property type="match status" value="1"/>
</dbReference>
<dbReference type="InterPro" id="IPR011006">
    <property type="entry name" value="CheY-like_superfamily"/>
</dbReference>
<dbReference type="InterPro" id="IPR036388">
    <property type="entry name" value="WH-like_DNA-bd_sf"/>
</dbReference>
<keyword evidence="11" id="KW-1185">Reference proteome</keyword>
<proteinExistence type="predicted"/>
<dbReference type="Gene3D" id="1.10.10.10">
    <property type="entry name" value="Winged helix-like DNA-binding domain superfamily/Winged helix DNA-binding domain"/>
    <property type="match status" value="1"/>
</dbReference>
<dbReference type="PANTHER" id="PTHR48111">
    <property type="entry name" value="REGULATOR OF RPOS"/>
    <property type="match status" value="1"/>
</dbReference>
<protein>
    <submittedName>
        <fullName evidence="10">Response regulator transcription factor</fullName>
    </submittedName>
</protein>
<organism evidence="10 11">
    <name type="scientific">Phragmitibacter flavus</name>
    <dbReference type="NCBI Taxonomy" id="2576071"/>
    <lineage>
        <taxon>Bacteria</taxon>
        <taxon>Pseudomonadati</taxon>
        <taxon>Verrucomicrobiota</taxon>
        <taxon>Verrucomicrobiia</taxon>
        <taxon>Verrucomicrobiales</taxon>
        <taxon>Verrucomicrobiaceae</taxon>
        <taxon>Phragmitibacter</taxon>
    </lineage>
</organism>
<dbReference type="PANTHER" id="PTHR48111:SF1">
    <property type="entry name" value="TWO-COMPONENT RESPONSE REGULATOR ORR33"/>
    <property type="match status" value="1"/>
</dbReference>
<keyword evidence="2" id="KW-0902">Two-component regulatory system</keyword>
<evidence type="ECO:0000256" key="1">
    <source>
        <dbReference type="ARBA" id="ARBA00022553"/>
    </source>
</evidence>
<dbReference type="SUPFAM" id="SSF46894">
    <property type="entry name" value="C-terminal effector domain of the bipartite response regulators"/>
    <property type="match status" value="1"/>
</dbReference>
<reference evidence="10 11" key="1">
    <citation type="submission" date="2019-05" db="EMBL/GenBank/DDBJ databases">
        <title>Verrucobacter flavum gen. nov., sp. nov. a new member of the family Verrucomicrobiaceae.</title>
        <authorList>
            <person name="Szuroczki S."/>
            <person name="Abbaszade G."/>
            <person name="Szabo A."/>
            <person name="Felfoldi T."/>
            <person name="Schumann P."/>
            <person name="Boka K."/>
            <person name="Keki Z."/>
            <person name="Toumi M."/>
            <person name="Toth E."/>
        </authorList>
    </citation>
    <scope>NUCLEOTIDE SEQUENCE [LARGE SCALE GENOMIC DNA]</scope>
    <source>
        <strain evidence="10 11">MG-N-17</strain>
    </source>
</reference>
<comment type="caution">
    <text evidence="10">The sequence shown here is derived from an EMBL/GenBank/DDBJ whole genome shotgun (WGS) entry which is preliminary data.</text>
</comment>
<dbReference type="CDD" id="cd00383">
    <property type="entry name" value="trans_reg_C"/>
    <property type="match status" value="1"/>
</dbReference>
<evidence type="ECO:0000256" key="4">
    <source>
        <dbReference type="ARBA" id="ARBA00023125"/>
    </source>
</evidence>
<keyword evidence="1 6" id="KW-0597">Phosphoprotein</keyword>
<dbReference type="PROSITE" id="PS50110">
    <property type="entry name" value="RESPONSE_REGULATORY"/>
    <property type="match status" value="1"/>
</dbReference>
<evidence type="ECO:0000313" key="10">
    <source>
        <dbReference type="EMBL" id="TLD70059.1"/>
    </source>
</evidence>
<evidence type="ECO:0000256" key="7">
    <source>
        <dbReference type="PROSITE-ProRule" id="PRU01091"/>
    </source>
</evidence>
<dbReference type="InterPro" id="IPR001867">
    <property type="entry name" value="OmpR/PhoB-type_DNA-bd"/>
</dbReference>
<keyword evidence="3" id="KW-0805">Transcription regulation</keyword>
<dbReference type="GO" id="GO:0000976">
    <property type="term" value="F:transcription cis-regulatory region binding"/>
    <property type="evidence" value="ECO:0007669"/>
    <property type="project" value="TreeGrafter"/>
</dbReference>
<dbReference type="Gene3D" id="3.40.50.2300">
    <property type="match status" value="1"/>
</dbReference>
<evidence type="ECO:0000313" key="11">
    <source>
        <dbReference type="Proteomes" id="UP000306196"/>
    </source>
</evidence>
<dbReference type="InterPro" id="IPR001789">
    <property type="entry name" value="Sig_transdc_resp-reg_receiver"/>
</dbReference>
<dbReference type="GO" id="GO:0032993">
    <property type="term" value="C:protein-DNA complex"/>
    <property type="evidence" value="ECO:0007669"/>
    <property type="project" value="TreeGrafter"/>
</dbReference>
<feature type="domain" description="Response regulatory" evidence="8">
    <location>
        <begin position="8"/>
        <end position="124"/>
    </location>
</feature>
<feature type="modified residue" description="4-aspartylphosphate" evidence="6">
    <location>
        <position position="57"/>
    </location>
</feature>
<dbReference type="InterPro" id="IPR016032">
    <property type="entry name" value="Sig_transdc_resp-reg_C-effctor"/>
</dbReference>
<dbReference type="OrthoDB" id="9778145at2"/>
<dbReference type="SUPFAM" id="SSF52172">
    <property type="entry name" value="CheY-like"/>
    <property type="match status" value="1"/>
</dbReference>
<dbReference type="EMBL" id="VAUV01000010">
    <property type="protein sequence ID" value="TLD70059.1"/>
    <property type="molecule type" value="Genomic_DNA"/>
</dbReference>
<dbReference type="InterPro" id="IPR039420">
    <property type="entry name" value="WalR-like"/>
</dbReference>
<dbReference type="Proteomes" id="UP000306196">
    <property type="component" value="Unassembled WGS sequence"/>
</dbReference>
<dbReference type="Pfam" id="PF00072">
    <property type="entry name" value="Response_reg"/>
    <property type="match status" value="1"/>
</dbReference>
<sequence length="235" mass="26287">MSDSDKPVILIADDEEDVRELVGMNLRRAGFATEEVADGLQALKRVKESKPDLIVLDVMMPGRDGLQVCEELRMVESTRLIPIIMLTAKGQTEDRISGLEHGADDYLPKPFSPKELVLRVQALLRRSGPVGDGTELKVGPFVFDLSAVKLTVSGEPMDLTLLEFKLLHLLANHEDEVVERDTILREVWGYSESVRTRTLDTHVKRLREKLGDYADWVQTSRGFGYIFKAPAAVSV</sequence>
<dbReference type="GO" id="GO:0005829">
    <property type="term" value="C:cytosol"/>
    <property type="evidence" value="ECO:0007669"/>
    <property type="project" value="TreeGrafter"/>
</dbReference>